<gene>
    <name evidence="2" type="ORF">C8046_12145</name>
</gene>
<evidence type="ECO:0000259" key="1">
    <source>
        <dbReference type="Pfam" id="PF00144"/>
    </source>
</evidence>
<dbReference type="AlphaFoldDB" id="A0A2U1ZWE1"/>
<reference evidence="2 3" key="1">
    <citation type="submission" date="2018-03" db="EMBL/GenBank/DDBJ databases">
        <title>Genome assembly of novel Miniimonas species PCH200.</title>
        <authorList>
            <person name="Thakur V."/>
            <person name="Kumar V."/>
            <person name="Singh D."/>
        </authorList>
    </citation>
    <scope>NUCLEOTIDE SEQUENCE [LARGE SCALE GENOMIC DNA]</scope>
    <source>
        <strain evidence="2 3">PCH200</strain>
    </source>
</reference>
<dbReference type="RefSeq" id="WP_109229680.1">
    <property type="nucleotide sequence ID" value="NZ_PYHR01000002.1"/>
</dbReference>
<comment type="caution">
    <text evidence="2">The sequence shown here is derived from an EMBL/GenBank/DDBJ whole genome shotgun (WGS) entry which is preliminary data.</text>
</comment>
<evidence type="ECO:0000313" key="2">
    <source>
        <dbReference type="EMBL" id="PWD51299.1"/>
    </source>
</evidence>
<dbReference type="OrthoDB" id="9773047at2"/>
<dbReference type="Gene3D" id="3.40.710.10">
    <property type="entry name" value="DD-peptidase/beta-lactamase superfamily"/>
    <property type="match status" value="1"/>
</dbReference>
<evidence type="ECO:0000313" key="3">
    <source>
        <dbReference type="Proteomes" id="UP000245166"/>
    </source>
</evidence>
<keyword evidence="3" id="KW-1185">Reference proteome</keyword>
<dbReference type="EMBL" id="PYHR01000002">
    <property type="protein sequence ID" value="PWD51299.1"/>
    <property type="molecule type" value="Genomic_DNA"/>
</dbReference>
<protein>
    <recommendedName>
        <fullName evidence="1">Beta-lactamase-related domain-containing protein</fullName>
    </recommendedName>
</protein>
<dbReference type="InterPro" id="IPR050789">
    <property type="entry name" value="Diverse_Enzym_Activities"/>
</dbReference>
<dbReference type="SUPFAM" id="SSF56601">
    <property type="entry name" value="beta-lactamase/transpeptidase-like"/>
    <property type="match status" value="1"/>
</dbReference>
<dbReference type="InterPro" id="IPR012338">
    <property type="entry name" value="Beta-lactam/transpept-like"/>
</dbReference>
<dbReference type="InterPro" id="IPR001466">
    <property type="entry name" value="Beta-lactam-related"/>
</dbReference>
<name>A0A2U1ZWE1_9MICO</name>
<accession>A0A2U1ZWE1</accession>
<proteinExistence type="predicted"/>
<sequence length="463" mass="49524">MPHLDRATPSSRGVPERALLALLDRLEDGLDPHALVVLRHGDVVLRTAWRPYDTDGPALVYSVSKTVTALGIGLLVGEGRLTLDDRLETHLDLPNPHGLTVRHLLAMATGHSREQTLALPFSVEALLTTPPEHAPGGHFAYSSPASFALSQIVTTLTGERLGDYVRPRLLDPLGIGERWWRPLGDLDEGFSGLHLTAEDLARLALLIAQDGCAGGHRLVPAEVVAAMTTPATPLPSESAGDGGEPGTTGDWAHGYGLHLWRSRHGFRLDGAYGQLGVAVPERGLVIGYLGATTDVQRTLDAFWALLAELADDALPPDDEAAALLAERVVAADSWGARDAVVAGIPGEAIDPVGWELRDADGGAGWELRFPLGHGSVVLPVPDGDWRHARVPHGERGLATATRGERRADGSALAHLVVTSSPHRLLVRRDPAGALDVRWHTTPLWRPDLTTLLVPDHVTDRAAR</sequence>
<dbReference type="Proteomes" id="UP000245166">
    <property type="component" value="Unassembled WGS sequence"/>
</dbReference>
<dbReference type="Pfam" id="PF00144">
    <property type="entry name" value="Beta-lactamase"/>
    <property type="match status" value="1"/>
</dbReference>
<feature type="domain" description="Beta-lactamase-related" evidence="1">
    <location>
        <begin position="34"/>
        <end position="294"/>
    </location>
</feature>
<organism evidence="2 3">
    <name type="scientific">Serinibacter arcticus</name>
    <dbReference type="NCBI Taxonomy" id="1655435"/>
    <lineage>
        <taxon>Bacteria</taxon>
        <taxon>Bacillati</taxon>
        <taxon>Actinomycetota</taxon>
        <taxon>Actinomycetes</taxon>
        <taxon>Micrococcales</taxon>
        <taxon>Beutenbergiaceae</taxon>
        <taxon>Serinibacter</taxon>
    </lineage>
</organism>
<dbReference type="PANTHER" id="PTHR43283:SF7">
    <property type="entry name" value="BETA-LACTAMASE-RELATED DOMAIN-CONTAINING PROTEIN"/>
    <property type="match status" value="1"/>
</dbReference>
<dbReference type="PANTHER" id="PTHR43283">
    <property type="entry name" value="BETA-LACTAMASE-RELATED"/>
    <property type="match status" value="1"/>
</dbReference>